<dbReference type="InterPro" id="IPR036390">
    <property type="entry name" value="WH_DNA-bd_sf"/>
</dbReference>
<proteinExistence type="predicted"/>
<name>A0ABS7FUH2_9ACTN</name>
<protein>
    <recommendedName>
        <fullName evidence="3">MarR family transcriptional regulator</fullName>
    </recommendedName>
</protein>
<evidence type="ECO:0008006" key="3">
    <source>
        <dbReference type="Google" id="ProtNLM"/>
    </source>
</evidence>
<keyword evidence="2" id="KW-1185">Reference proteome</keyword>
<dbReference type="SUPFAM" id="SSF46785">
    <property type="entry name" value="Winged helix' DNA-binding domain"/>
    <property type="match status" value="1"/>
</dbReference>
<dbReference type="EMBL" id="JAIBOA010000010">
    <property type="protein sequence ID" value="MBW8484054.1"/>
    <property type="molecule type" value="Genomic_DNA"/>
</dbReference>
<accession>A0ABS7FUH2</accession>
<reference evidence="1 2" key="1">
    <citation type="submission" date="2021-07" db="EMBL/GenBank/DDBJ databases">
        <title>Actinomadura sp. PM05-2 isolated from lichen.</title>
        <authorList>
            <person name="Somphong A."/>
            <person name="Phongsopitanun W."/>
            <person name="Tanasupawat S."/>
            <person name="Peongsungnone V."/>
        </authorList>
    </citation>
    <scope>NUCLEOTIDE SEQUENCE [LARGE SCALE GENOMIC DNA]</scope>
    <source>
        <strain evidence="1 2">PM05-2</strain>
    </source>
</reference>
<evidence type="ECO:0000313" key="2">
    <source>
        <dbReference type="Proteomes" id="UP000774570"/>
    </source>
</evidence>
<evidence type="ECO:0000313" key="1">
    <source>
        <dbReference type="EMBL" id="MBW8484054.1"/>
    </source>
</evidence>
<organism evidence="1 2">
    <name type="scientific">Actinomadura parmotrematis</name>
    <dbReference type="NCBI Taxonomy" id="2864039"/>
    <lineage>
        <taxon>Bacteria</taxon>
        <taxon>Bacillati</taxon>
        <taxon>Actinomycetota</taxon>
        <taxon>Actinomycetes</taxon>
        <taxon>Streptosporangiales</taxon>
        <taxon>Thermomonosporaceae</taxon>
        <taxon>Actinomadura</taxon>
    </lineage>
</organism>
<sequence length="207" mass="22658">MADIELGAKDRALLLGLMSAGGAASNPELRDWIGSPIDGAHRRRLEELGLVEGEKRRSYHFELTEKGWAWCVAELSTEAPARSFLQGRVLYRLLPVLRTALEAADTSLAEQVAALRRTGGAALTARIREAYWKLADAPQDWVPLTALRPLLGGAPRADVDAALRELEREEDVHIAPEADQKILTEADREAALRIGGKSKHLLAIDGR</sequence>
<gene>
    <name evidence="1" type="ORF">K1Y72_16825</name>
</gene>
<dbReference type="Proteomes" id="UP000774570">
    <property type="component" value="Unassembled WGS sequence"/>
</dbReference>
<dbReference type="RefSeq" id="WP_220167295.1">
    <property type="nucleotide sequence ID" value="NZ_JAIBOA010000010.1"/>
</dbReference>
<comment type="caution">
    <text evidence="1">The sequence shown here is derived from an EMBL/GenBank/DDBJ whole genome shotgun (WGS) entry which is preliminary data.</text>
</comment>